<accession>A0A6D2HM62</accession>
<evidence type="ECO:0000313" key="7">
    <source>
        <dbReference type="Proteomes" id="UP000467841"/>
    </source>
</evidence>
<dbReference type="PANTHER" id="PTHR13145">
    <property type="entry name" value="SSM4 PROTEIN"/>
    <property type="match status" value="1"/>
</dbReference>
<proteinExistence type="predicted"/>
<feature type="transmembrane region" description="Helical" evidence="4">
    <location>
        <begin position="651"/>
        <end position="674"/>
    </location>
</feature>
<sequence length="802" mass="91855">MEVSPAMIEVGDQGLPAEDVDKDDDEDVCRICRSPEEPGNPLRHPCACRGSIKYVHQDCLRLWLNRRGYKKCEVCGRSYSIVPVYSEDAPERLPCNEFLIGVLLRVARFMKLMFPWIVVILFNSYCNSLHPWGQEIVAEFQRGFWIFRKFASLWAGLSYSCLIWCFMAVITIIRMIFGDLNVRRNADAENFIRNGVEQGAVQVLWKYMKILCDWYFHILIHFLGPPNRLILVPPNAPLDEFGVIRRLLFFLHDDAFAALVFSAFASILFVLLPNWIGQIVLAAVGGSGNSTVICGYMMMLLIPFAYFTLRHDSFPAIVRWFLLRFYSITVELPVFLWDISVKACKNIHVMKDVFVLSLKIGVLPWMIGCWLEICTSPMFGTTISQRFEILSLLPFLNPLYWLAGLCCLIVADSYRELIQELNDFLLVVPRGDRADQNVRPVMQPRFILYSLAEGSMVILHGSQSAEDDIKSQDQRHNKLFQLRIALMLVLAALSMFLFSTAFMALPLLAGRVFFDSISFITTRIGVGRDGVLFFSSSSCLLIELYFLFFYMLLTKSFFSNLVIVDVFAFWIGCHILQAINLSTCFVFDQIQKGRTGLLLKYVFIQIRNGLFFSIWISVIPGLLALLIHLMIIIPLVVPLDESPVDFPVQDWLIGVVVLHIWTFLTMLTPINWFATEAWRRKLERIRDVGINNLPSMWLLRDVIGSLTNTLATTVAIPYLLVKTLFPLLGFSQSINSAAERFIWPALLALITVCFMAKLTRDFIIYLHQLVFNERYLVGERVDNLTEDLESGKDQHELLLIGK</sequence>
<feature type="transmembrane region" description="Helical" evidence="4">
    <location>
        <begin position="530"/>
        <end position="552"/>
    </location>
</feature>
<dbReference type="InterPro" id="IPR056521">
    <property type="entry name" value="MARCHF6-like_C"/>
</dbReference>
<feature type="transmembrane region" description="Helical" evidence="4">
    <location>
        <begin position="741"/>
        <end position="759"/>
    </location>
</feature>
<dbReference type="PROSITE" id="PS51292">
    <property type="entry name" value="ZF_RING_CH"/>
    <property type="match status" value="1"/>
</dbReference>
<evidence type="ECO:0000313" key="6">
    <source>
        <dbReference type="EMBL" id="CAA7017089.1"/>
    </source>
</evidence>
<dbReference type="Proteomes" id="UP000467841">
    <property type="component" value="Unassembled WGS sequence"/>
</dbReference>
<keyword evidence="1" id="KW-0479">Metal-binding</keyword>
<dbReference type="InterPro" id="IPR013083">
    <property type="entry name" value="Znf_RING/FYVE/PHD"/>
</dbReference>
<keyword evidence="2" id="KW-0863">Zinc-finger</keyword>
<feature type="transmembrane region" description="Helical" evidence="4">
    <location>
        <begin position="153"/>
        <end position="177"/>
    </location>
</feature>
<dbReference type="Pfam" id="PF23113">
    <property type="entry name" value="MARCHF6_C"/>
    <property type="match status" value="1"/>
</dbReference>
<feature type="domain" description="RING-CH-type" evidence="5">
    <location>
        <begin position="21"/>
        <end position="82"/>
    </location>
</feature>
<dbReference type="GO" id="GO:0008270">
    <property type="term" value="F:zinc ion binding"/>
    <property type="evidence" value="ECO:0007669"/>
    <property type="project" value="UniProtKB-KW"/>
</dbReference>
<name>A0A6D2HM62_9BRAS</name>
<feature type="transmembrane region" description="Helical" evidence="4">
    <location>
        <begin position="484"/>
        <end position="509"/>
    </location>
</feature>
<evidence type="ECO:0000259" key="5">
    <source>
        <dbReference type="PROSITE" id="PS51292"/>
    </source>
</evidence>
<feature type="transmembrane region" description="Helical" evidence="4">
    <location>
        <begin position="702"/>
        <end position="721"/>
    </location>
</feature>
<dbReference type="CDD" id="cd16702">
    <property type="entry name" value="RING_CH-C4HC3_MARCH6"/>
    <property type="match status" value="1"/>
</dbReference>
<evidence type="ECO:0000256" key="4">
    <source>
        <dbReference type="SAM" id="Phobius"/>
    </source>
</evidence>
<dbReference type="AlphaFoldDB" id="A0A6D2HM62"/>
<keyword evidence="4" id="KW-1133">Transmembrane helix</keyword>
<dbReference type="GO" id="GO:0005789">
    <property type="term" value="C:endoplasmic reticulum membrane"/>
    <property type="evidence" value="ECO:0007669"/>
    <property type="project" value="TreeGrafter"/>
</dbReference>
<reference evidence="6" key="1">
    <citation type="submission" date="2020-01" db="EMBL/GenBank/DDBJ databases">
        <authorList>
            <person name="Mishra B."/>
        </authorList>
    </citation>
    <scope>NUCLEOTIDE SEQUENCE [LARGE SCALE GENOMIC DNA]</scope>
</reference>
<feature type="transmembrane region" description="Helical" evidence="4">
    <location>
        <begin position="392"/>
        <end position="411"/>
    </location>
</feature>
<gene>
    <name evidence="6" type="ORF">MERR_LOCUS4324</name>
</gene>
<organism evidence="6 7">
    <name type="scientific">Microthlaspi erraticum</name>
    <dbReference type="NCBI Taxonomy" id="1685480"/>
    <lineage>
        <taxon>Eukaryota</taxon>
        <taxon>Viridiplantae</taxon>
        <taxon>Streptophyta</taxon>
        <taxon>Embryophyta</taxon>
        <taxon>Tracheophyta</taxon>
        <taxon>Spermatophyta</taxon>
        <taxon>Magnoliopsida</taxon>
        <taxon>eudicotyledons</taxon>
        <taxon>Gunneridae</taxon>
        <taxon>Pentapetalae</taxon>
        <taxon>rosids</taxon>
        <taxon>malvids</taxon>
        <taxon>Brassicales</taxon>
        <taxon>Brassicaceae</taxon>
        <taxon>Coluteocarpeae</taxon>
        <taxon>Microthlaspi</taxon>
    </lineage>
</organism>
<keyword evidence="3" id="KW-0862">Zinc</keyword>
<dbReference type="Gene3D" id="3.30.40.10">
    <property type="entry name" value="Zinc/RING finger domain, C3HC4 (zinc finger)"/>
    <property type="match status" value="1"/>
</dbReference>
<dbReference type="InterPro" id="IPR011016">
    <property type="entry name" value="Znf_RING-CH"/>
</dbReference>
<dbReference type="OrthoDB" id="1108038at2759"/>
<keyword evidence="4" id="KW-0472">Membrane</keyword>
<dbReference type="PANTHER" id="PTHR13145:SF7">
    <property type="entry name" value="RING-CH-TYPE DOMAIN-CONTAINING PROTEIN"/>
    <property type="match status" value="1"/>
</dbReference>
<keyword evidence="4" id="KW-0812">Transmembrane</keyword>
<feature type="transmembrane region" description="Helical" evidence="4">
    <location>
        <begin position="321"/>
        <end position="341"/>
    </location>
</feature>
<dbReference type="SUPFAM" id="SSF57850">
    <property type="entry name" value="RING/U-box"/>
    <property type="match status" value="1"/>
</dbReference>
<evidence type="ECO:0000256" key="3">
    <source>
        <dbReference type="ARBA" id="ARBA00022833"/>
    </source>
</evidence>
<feature type="transmembrane region" description="Helical" evidence="4">
    <location>
        <begin position="288"/>
        <end position="309"/>
    </location>
</feature>
<protein>
    <recommendedName>
        <fullName evidence="5">RING-CH-type domain-containing protein</fullName>
    </recommendedName>
</protein>
<comment type="caution">
    <text evidence="6">The sequence shown here is derived from an EMBL/GenBank/DDBJ whole genome shotgun (WGS) entry which is preliminary data.</text>
</comment>
<feature type="transmembrane region" description="Helical" evidence="4">
    <location>
        <begin position="353"/>
        <end position="371"/>
    </location>
</feature>
<feature type="transmembrane region" description="Helical" evidence="4">
    <location>
        <begin position="255"/>
        <end position="276"/>
    </location>
</feature>
<feature type="transmembrane region" description="Helical" evidence="4">
    <location>
        <begin position="113"/>
        <end position="133"/>
    </location>
</feature>
<dbReference type="SMART" id="SM00744">
    <property type="entry name" value="RINGv"/>
    <property type="match status" value="1"/>
</dbReference>
<evidence type="ECO:0000256" key="2">
    <source>
        <dbReference type="ARBA" id="ARBA00022771"/>
    </source>
</evidence>
<feature type="transmembrane region" description="Helical" evidence="4">
    <location>
        <begin position="608"/>
        <end position="631"/>
    </location>
</feature>
<dbReference type="GO" id="GO:0036503">
    <property type="term" value="P:ERAD pathway"/>
    <property type="evidence" value="ECO:0007669"/>
    <property type="project" value="TreeGrafter"/>
</dbReference>
<evidence type="ECO:0000256" key="1">
    <source>
        <dbReference type="ARBA" id="ARBA00022723"/>
    </source>
</evidence>
<dbReference type="EMBL" id="CACVBM020000288">
    <property type="protein sequence ID" value="CAA7017089.1"/>
    <property type="molecule type" value="Genomic_DNA"/>
</dbReference>
<keyword evidence="7" id="KW-1185">Reference proteome</keyword>
<dbReference type="Pfam" id="PF12906">
    <property type="entry name" value="RINGv"/>
    <property type="match status" value="1"/>
</dbReference>